<keyword evidence="1" id="KW-0238">DNA-binding</keyword>
<keyword evidence="4" id="KW-1185">Reference proteome</keyword>
<proteinExistence type="predicted"/>
<dbReference type="Proteomes" id="UP001206983">
    <property type="component" value="Unassembled WGS sequence"/>
</dbReference>
<dbReference type="Pfam" id="PF01939">
    <property type="entry name" value="NucS_C"/>
    <property type="match status" value="1"/>
</dbReference>
<dbReference type="PANTHER" id="PTHR38814:SF1">
    <property type="entry name" value="ENDONUCLEASE NUCS"/>
    <property type="match status" value="1"/>
</dbReference>
<dbReference type="EMBL" id="JTEO01000006">
    <property type="protein sequence ID" value="MCQ6963520.1"/>
    <property type="molecule type" value="Genomic_DNA"/>
</dbReference>
<organism evidence="3 4">
    <name type="scientific">Methanolobus chelungpuianus</name>
    <dbReference type="NCBI Taxonomy" id="502115"/>
    <lineage>
        <taxon>Archaea</taxon>
        <taxon>Methanobacteriati</taxon>
        <taxon>Methanobacteriota</taxon>
        <taxon>Stenosarchaea group</taxon>
        <taxon>Methanomicrobia</taxon>
        <taxon>Methanosarcinales</taxon>
        <taxon>Methanosarcinaceae</taxon>
        <taxon>Methanolobus</taxon>
    </lineage>
</organism>
<evidence type="ECO:0000256" key="1">
    <source>
        <dbReference type="ARBA" id="ARBA00023125"/>
    </source>
</evidence>
<dbReference type="PANTHER" id="PTHR38814">
    <property type="entry name" value="ENDONUCLEASE NUCS"/>
    <property type="match status" value="1"/>
</dbReference>
<evidence type="ECO:0000313" key="4">
    <source>
        <dbReference type="Proteomes" id="UP001206983"/>
    </source>
</evidence>
<evidence type="ECO:0000259" key="2">
    <source>
        <dbReference type="Pfam" id="PF01939"/>
    </source>
</evidence>
<sequence>MRNYMLCIRNDSDQQEIDKCTSLLEHIRDKHSVSYDILDISFLGDDERQHLTNSIRHVSAAQGIAVKSQGKGPLPISRNTNSLGKICTLLVYDDNKLIGVYPHVKNQKRIDILPYLEKMLLIDDVNTAFDSQSITEADISRMISTFPELIEPGLQFLDTEVEVEGGRIDAVFKDNNGRHLLIEIEIEVGDNAIGQVQRFITYSEKYGIPQNQIRLGFVCAKIPESRLNACKGASIEVYTLCLVKKA</sequence>
<dbReference type="GO" id="GO:0003677">
    <property type="term" value="F:DNA binding"/>
    <property type="evidence" value="ECO:0007669"/>
    <property type="project" value="UniProtKB-KW"/>
</dbReference>
<comment type="caution">
    <text evidence="3">The sequence shown here is derived from an EMBL/GenBank/DDBJ whole genome shotgun (WGS) entry which is preliminary data.</text>
</comment>
<dbReference type="AlphaFoldDB" id="A0AAE3HC30"/>
<reference evidence="3 4" key="1">
    <citation type="journal article" date="2011" name="Appl. Environ. Microbiol.">
        <title>Methanogenic archaea isolated from Taiwan's Chelungpu fault.</title>
        <authorList>
            <person name="Wu S.Y."/>
            <person name="Lai M.C."/>
        </authorList>
    </citation>
    <scope>NUCLEOTIDE SEQUENCE [LARGE SCALE GENOMIC DNA]</scope>
    <source>
        <strain evidence="3 4">St545Mb</strain>
    </source>
</reference>
<dbReference type="InterPro" id="IPR011856">
    <property type="entry name" value="tRNA_endonuc-like_dom_sf"/>
</dbReference>
<protein>
    <submittedName>
        <fullName evidence="3">Nuclease of the RecB family protein</fullName>
    </submittedName>
</protein>
<dbReference type="GO" id="GO:0004519">
    <property type="term" value="F:endonuclease activity"/>
    <property type="evidence" value="ECO:0007669"/>
    <property type="project" value="InterPro"/>
</dbReference>
<dbReference type="Gene3D" id="3.40.1350.10">
    <property type="match status" value="1"/>
</dbReference>
<dbReference type="InterPro" id="IPR048301">
    <property type="entry name" value="NucS_C"/>
</dbReference>
<name>A0AAE3HC30_9EURY</name>
<evidence type="ECO:0000313" key="3">
    <source>
        <dbReference type="EMBL" id="MCQ6963520.1"/>
    </source>
</evidence>
<dbReference type="InterPro" id="IPR002793">
    <property type="entry name" value="Endonuclease_NucS"/>
</dbReference>
<feature type="domain" description="Endonuclease NucS C-terminal" evidence="2">
    <location>
        <begin position="136"/>
        <end position="206"/>
    </location>
</feature>
<gene>
    <name evidence="3" type="ORF">PV02_10525</name>
</gene>
<accession>A0AAE3HC30</accession>
<dbReference type="RefSeq" id="WP_256623404.1">
    <property type="nucleotide sequence ID" value="NZ_JTEO01000006.1"/>
</dbReference>